<evidence type="ECO:0008006" key="5">
    <source>
        <dbReference type="Google" id="ProtNLM"/>
    </source>
</evidence>
<feature type="compositionally biased region" description="Low complexity" evidence="2">
    <location>
        <begin position="137"/>
        <end position="153"/>
    </location>
</feature>
<gene>
    <name evidence="3" type="ORF">GCM10009804_17080</name>
</gene>
<dbReference type="SUPFAM" id="SSF53474">
    <property type="entry name" value="alpha/beta-Hydrolases"/>
    <property type="match status" value="1"/>
</dbReference>
<dbReference type="EMBL" id="BAAAPH010000004">
    <property type="protein sequence ID" value="GAA1560860.1"/>
    <property type="molecule type" value="Genomic_DNA"/>
</dbReference>
<dbReference type="PANTHER" id="PTHR22946">
    <property type="entry name" value="DIENELACTONE HYDROLASE DOMAIN-CONTAINING PROTEIN-RELATED"/>
    <property type="match status" value="1"/>
</dbReference>
<dbReference type="InterPro" id="IPR029058">
    <property type="entry name" value="AB_hydrolase_fold"/>
</dbReference>
<accession>A0ABN2CM17</accession>
<name>A0ABN2CM17_9ACTN</name>
<evidence type="ECO:0000256" key="1">
    <source>
        <dbReference type="ARBA" id="ARBA00008645"/>
    </source>
</evidence>
<dbReference type="PANTHER" id="PTHR22946:SF8">
    <property type="entry name" value="ACETYL XYLAN ESTERASE DOMAIN-CONTAINING PROTEIN"/>
    <property type="match status" value="1"/>
</dbReference>
<organism evidence="3 4">
    <name type="scientific">Kribbella hippodromi</name>
    <dbReference type="NCBI Taxonomy" id="434347"/>
    <lineage>
        <taxon>Bacteria</taxon>
        <taxon>Bacillati</taxon>
        <taxon>Actinomycetota</taxon>
        <taxon>Actinomycetes</taxon>
        <taxon>Propionibacteriales</taxon>
        <taxon>Kribbellaceae</taxon>
        <taxon>Kribbella</taxon>
    </lineage>
</organism>
<sequence length="430" mass="45229">MKPRNTSPYDLFLTQAQNHHPKLSFPGGTSGGGAAAADGQSARGTAGDFADWREQTTAAVLATLGQLPAPVDPNPQLIAELDHGRVVEQRWLIDVEAGLSAYATVLRPADLAPGERRPGILCWHGHDGQGKDTIMRPDPTTEPTAGATGAGSMTAAAGATSGVTAAGAGSGVTAAGTGSGVTAAGAGSGVTAAGARSGVTDAGYGWRMAEGGFVTFAIDWMGRGDLDDDRKPNHRSVADGRDWCNLYYLHATMLGRTPLGMNLAHGRVLTDFVANLPFVDADRLGVMGASGGGTLALWSALADVRLRAIEIICYSDLFAVFGYRDINYCGLQIAPGLYDLVDVPDLQGLLAPRPLLVDIGLYDECFRAESALACHHRVREIYTAAGAEDHLLLDLNPTAHGWQLGQSHEFFTNHLQPQSPARPQAQERVR</sequence>
<comment type="similarity">
    <text evidence="1">Belongs to the AB hydrolase superfamily.</text>
</comment>
<dbReference type="Gene3D" id="3.40.50.1820">
    <property type="entry name" value="alpha/beta hydrolase"/>
    <property type="match status" value="1"/>
</dbReference>
<dbReference type="RefSeq" id="WP_344232829.1">
    <property type="nucleotide sequence ID" value="NZ_BAAAPH010000004.1"/>
</dbReference>
<feature type="region of interest" description="Disordered" evidence="2">
    <location>
        <begin position="20"/>
        <end position="46"/>
    </location>
</feature>
<comment type="caution">
    <text evidence="3">The sequence shown here is derived from an EMBL/GenBank/DDBJ whole genome shotgun (WGS) entry which is preliminary data.</text>
</comment>
<feature type="region of interest" description="Disordered" evidence="2">
    <location>
        <begin position="128"/>
        <end position="153"/>
    </location>
</feature>
<proteinExistence type="inferred from homology"/>
<protein>
    <recommendedName>
        <fullName evidence="5">Abhydrolase family protein</fullName>
    </recommendedName>
</protein>
<evidence type="ECO:0000313" key="4">
    <source>
        <dbReference type="Proteomes" id="UP001501705"/>
    </source>
</evidence>
<feature type="compositionally biased region" description="Low complexity" evidence="2">
    <location>
        <begin position="35"/>
        <end position="46"/>
    </location>
</feature>
<dbReference type="Proteomes" id="UP001501705">
    <property type="component" value="Unassembled WGS sequence"/>
</dbReference>
<dbReference type="InterPro" id="IPR050261">
    <property type="entry name" value="FrsA_esterase"/>
</dbReference>
<evidence type="ECO:0000313" key="3">
    <source>
        <dbReference type="EMBL" id="GAA1560860.1"/>
    </source>
</evidence>
<reference evidence="3 4" key="1">
    <citation type="journal article" date="2019" name="Int. J. Syst. Evol. Microbiol.">
        <title>The Global Catalogue of Microorganisms (GCM) 10K type strain sequencing project: providing services to taxonomists for standard genome sequencing and annotation.</title>
        <authorList>
            <consortium name="The Broad Institute Genomics Platform"/>
            <consortium name="The Broad Institute Genome Sequencing Center for Infectious Disease"/>
            <person name="Wu L."/>
            <person name="Ma J."/>
        </authorList>
    </citation>
    <scope>NUCLEOTIDE SEQUENCE [LARGE SCALE GENOMIC DNA]</scope>
    <source>
        <strain evidence="3 4">JCM 15572</strain>
    </source>
</reference>
<keyword evidence="4" id="KW-1185">Reference proteome</keyword>
<evidence type="ECO:0000256" key="2">
    <source>
        <dbReference type="SAM" id="MobiDB-lite"/>
    </source>
</evidence>